<feature type="binding site" evidence="1">
    <location>
        <position position="45"/>
    </location>
    <ligand>
        <name>ATP</name>
        <dbReference type="ChEBI" id="CHEBI:30616"/>
    </ligand>
</feature>
<evidence type="ECO:0000313" key="4">
    <source>
        <dbReference type="Proteomes" id="UP000215902"/>
    </source>
</evidence>
<gene>
    <name evidence="3" type="ORF">BOX15_Mlig000977g2</name>
</gene>
<evidence type="ECO:0000256" key="1">
    <source>
        <dbReference type="PROSITE-ProRule" id="PRU10141"/>
    </source>
</evidence>
<keyword evidence="4" id="KW-1185">Reference proteome</keyword>
<dbReference type="InterPro" id="IPR017441">
    <property type="entry name" value="Protein_kinase_ATP_BS"/>
</dbReference>
<feature type="domain" description="Protein kinase" evidence="2">
    <location>
        <begin position="16"/>
        <end position="79"/>
    </location>
</feature>
<accession>A0A267EFZ4</accession>
<evidence type="ECO:0000313" key="3">
    <source>
        <dbReference type="EMBL" id="PAA59864.1"/>
    </source>
</evidence>
<proteinExistence type="predicted"/>
<dbReference type="STRING" id="282301.A0A267EFZ4"/>
<keyword evidence="1" id="KW-0067">ATP-binding</keyword>
<dbReference type="GO" id="GO:0005524">
    <property type="term" value="F:ATP binding"/>
    <property type="evidence" value="ECO:0007669"/>
    <property type="project" value="UniProtKB-UniRule"/>
</dbReference>
<dbReference type="OrthoDB" id="5800476at2759"/>
<reference evidence="3 4" key="1">
    <citation type="submission" date="2017-06" db="EMBL/GenBank/DDBJ databases">
        <title>A platform for efficient transgenesis in Macrostomum lignano, a flatworm model organism for stem cell research.</title>
        <authorList>
            <person name="Berezikov E."/>
        </authorList>
    </citation>
    <scope>NUCLEOTIDE SEQUENCE [LARGE SCALE GENOMIC DNA]</scope>
    <source>
        <strain evidence="3">DV1</strain>
        <tissue evidence="3">Whole organism</tissue>
    </source>
</reference>
<sequence>MASSANSKEFIVNQKYRLIKKIGSGSFGEIYLGVNQTNGEEIAVKLESQKARHPQLLYESKLYKLTVVEWHENDKLQLH</sequence>
<dbReference type="EMBL" id="NIVC01002218">
    <property type="protein sequence ID" value="PAA59864.1"/>
    <property type="molecule type" value="Genomic_DNA"/>
</dbReference>
<dbReference type="PROSITE" id="PS00107">
    <property type="entry name" value="PROTEIN_KINASE_ATP"/>
    <property type="match status" value="1"/>
</dbReference>
<dbReference type="AlphaFoldDB" id="A0A267EFZ4"/>
<dbReference type="InterPro" id="IPR011009">
    <property type="entry name" value="Kinase-like_dom_sf"/>
</dbReference>
<dbReference type="Proteomes" id="UP000215902">
    <property type="component" value="Unassembled WGS sequence"/>
</dbReference>
<comment type="caution">
    <text evidence="3">The sequence shown here is derived from an EMBL/GenBank/DDBJ whole genome shotgun (WGS) entry which is preliminary data.</text>
</comment>
<evidence type="ECO:0000259" key="2">
    <source>
        <dbReference type="PROSITE" id="PS50011"/>
    </source>
</evidence>
<keyword evidence="1" id="KW-0547">Nucleotide-binding</keyword>
<name>A0A267EFZ4_9PLAT</name>
<dbReference type="InterPro" id="IPR000719">
    <property type="entry name" value="Prot_kinase_dom"/>
</dbReference>
<dbReference type="Gene3D" id="3.30.200.20">
    <property type="entry name" value="Phosphorylase Kinase, domain 1"/>
    <property type="match status" value="1"/>
</dbReference>
<dbReference type="SUPFAM" id="SSF56112">
    <property type="entry name" value="Protein kinase-like (PK-like)"/>
    <property type="match status" value="1"/>
</dbReference>
<protein>
    <recommendedName>
        <fullName evidence="2">Protein kinase domain-containing protein</fullName>
    </recommendedName>
</protein>
<dbReference type="GO" id="GO:0004672">
    <property type="term" value="F:protein kinase activity"/>
    <property type="evidence" value="ECO:0007669"/>
    <property type="project" value="InterPro"/>
</dbReference>
<dbReference type="PROSITE" id="PS50011">
    <property type="entry name" value="PROTEIN_KINASE_DOM"/>
    <property type="match status" value="1"/>
</dbReference>
<organism evidence="3 4">
    <name type="scientific">Macrostomum lignano</name>
    <dbReference type="NCBI Taxonomy" id="282301"/>
    <lineage>
        <taxon>Eukaryota</taxon>
        <taxon>Metazoa</taxon>
        <taxon>Spiralia</taxon>
        <taxon>Lophotrochozoa</taxon>
        <taxon>Platyhelminthes</taxon>
        <taxon>Rhabditophora</taxon>
        <taxon>Macrostomorpha</taxon>
        <taxon>Macrostomida</taxon>
        <taxon>Macrostomidae</taxon>
        <taxon>Macrostomum</taxon>
    </lineage>
</organism>